<proteinExistence type="predicted"/>
<organism evidence="1">
    <name type="scientific">viral metagenome</name>
    <dbReference type="NCBI Taxonomy" id="1070528"/>
    <lineage>
        <taxon>unclassified sequences</taxon>
        <taxon>metagenomes</taxon>
        <taxon>organismal metagenomes</taxon>
    </lineage>
</organism>
<dbReference type="AlphaFoldDB" id="A0A6C0B1G6"/>
<dbReference type="EMBL" id="MN739049">
    <property type="protein sequence ID" value="QHS85926.1"/>
    <property type="molecule type" value="Genomic_DNA"/>
</dbReference>
<name>A0A6C0B1G6_9ZZZZ</name>
<evidence type="ECO:0000313" key="1">
    <source>
        <dbReference type="EMBL" id="QHS85926.1"/>
    </source>
</evidence>
<sequence length="170" mass="18234">MVRFSNASLRKTQYIVQGITSVIGSKTSTIPQISPALPPPGEVPPVSEFVAAKTAVGVSSTAFDVALSPEMPEPNVDLGVIYSNGYRYKYIDFRAGTTGCSTEVPDTVITVEIKTDQGTIFVDEYLPGYTLVRAYVGNNIVVPQLPAPNNTTCIPRILMKVPPIPANNNC</sequence>
<protein>
    <submittedName>
        <fullName evidence="1">Uncharacterized protein</fullName>
    </submittedName>
</protein>
<reference evidence="1" key="1">
    <citation type="journal article" date="2020" name="Nature">
        <title>Giant virus diversity and host interactions through global metagenomics.</title>
        <authorList>
            <person name="Schulz F."/>
            <person name="Roux S."/>
            <person name="Paez-Espino D."/>
            <person name="Jungbluth S."/>
            <person name="Walsh D.A."/>
            <person name="Denef V.J."/>
            <person name="McMahon K.D."/>
            <person name="Konstantinidis K.T."/>
            <person name="Eloe-Fadrosh E.A."/>
            <person name="Kyrpides N.C."/>
            <person name="Woyke T."/>
        </authorList>
    </citation>
    <scope>NUCLEOTIDE SEQUENCE</scope>
    <source>
        <strain evidence="1">GVMAG-M-3300009185-36</strain>
    </source>
</reference>
<accession>A0A6C0B1G6</accession>